<organism evidence="5">
    <name type="scientific">Eucalyptus grandis</name>
    <name type="common">Flooded gum</name>
    <dbReference type="NCBI Taxonomy" id="71139"/>
    <lineage>
        <taxon>Eukaryota</taxon>
        <taxon>Viridiplantae</taxon>
        <taxon>Streptophyta</taxon>
        <taxon>Embryophyta</taxon>
        <taxon>Tracheophyta</taxon>
        <taxon>Spermatophyta</taxon>
        <taxon>Magnoliopsida</taxon>
        <taxon>eudicotyledons</taxon>
        <taxon>Gunneridae</taxon>
        <taxon>Pentapetalae</taxon>
        <taxon>rosids</taxon>
        <taxon>malvids</taxon>
        <taxon>Myrtales</taxon>
        <taxon>Myrtaceae</taxon>
        <taxon>Myrtoideae</taxon>
        <taxon>Eucalypteae</taxon>
        <taxon>Eucalyptus</taxon>
    </lineage>
</organism>
<keyword evidence="2" id="KW-0694">RNA-binding</keyword>
<feature type="compositionally biased region" description="Basic and acidic residues" evidence="3">
    <location>
        <begin position="166"/>
        <end position="187"/>
    </location>
</feature>
<dbReference type="InParanoid" id="A0A059AJQ9"/>
<feature type="region of interest" description="Disordered" evidence="3">
    <location>
        <begin position="29"/>
        <end position="140"/>
    </location>
</feature>
<feature type="domain" description="K Homology" evidence="4">
    <location>
        <begin position="310"/>
        <end position="384"/>
    </location>
</feature>
<dbReference type="GO" id="GO:0005737">
    <property type="term" value="C:cytoplasm"/>
    <property type="evidence" value="ECO:0000318"/>
    <property type="project" value="GO_Central"/>
</dbReference>
<feature type="compositionally biased region" description="Basic and acidic residues" evidence="3">
    <location>
        <begin position="106"/>
        <end position="115"/>
    </location>
</feature>
<dbReference type="EMBL" id="KK198761">
    <property type="protein sequence ID" value="KCW54073.1"/>
    <property type="molecule type" value="Genomic_DNA"/>
</dbReference>
<protein>
    <recommendedName>
        <fullName evidence="4">K Homology domain-containing protein</fullName>
    </recommendedName>
</protein>
<dbReference type="FunCoup" id="A0A059AJQ9">
    <property type="interactions" value="1622"/>
</dbReference>
<evidence type="ECO:0000259" key="4">
    <source>
        <dbReference type="SMART" id="SM00322"/>
    </source>
</evidence>
<feature type="region of interest" description="Disordered" evidence="3">
    <location>
        <begin position="383"/>
        <end position="535"/>
    </location>
</feature>
<dbReference type="OMA" id="RPYGMQQ"/>
<name>A0A059AJQ9_EUCGR</name>
<feature type="region of interest" description="Disordered" evidence="3">
    <location>
        <begin position="678"/>
        <end position="702"/>
    </location>
</feature>
<feature type="region of interest" description="Disordered" evidence="3">
    <location>
        <begin position="156"/>
        <end position="187"/>
    </location>
</feature>
<evidence type="ECO:0000256" key="3">
    <source>
        <dbReference type="SAM" id="MobiDB-lite"/>
    </source>
</evidence>
<dbReference type="GO" id="GO:0010468">
    <property type="term" value="P:regulation of gene expression"/>
    <property type="evidence" value="ECO:0000318"/>
    <property type="project" value="GO_Central"/>
</dbReference>
<dbReference type="Gene3D" id="3.30.1370.10">
    <property type="entry name" value="K Homology domain, type 1"/>
    <property type="match status" value="2"/>
</dbReference>
<dbReference type="PANTHER" id="PTHR10288">
    <property type="entry name" value="KH DOMAIN CONTAINING RNA BINDING PROTEIN"/>
    <property type="match status" value="1"/>
</dbReference>
<reference evidence="5" key="1">
    <citation type="submission" date="2013-07" db="EMBL/GenBank/DDBJ databases">
        <title>The genome of Eucalyptus grandis.</title>
        <authorList>
            <person name="Schmutz J."/>
            <person name="Hayes R."/>
            <person name="Myburg A."/>
            <person name="Tuskan G."/>
            <person name="Grattapaglia D."/>
            <person name="Rokhsar D.S."/>
        </authorList>
    </citation>
    <scope>NUCLEOTIDE SEQUENCE</scope>
    <source>
        <tissue evidence="5">Leaf extractions</tissue>
    </source>
</reference>
<feature type="compositionally biased region" description="Low complexity" evidence="3">
    <location>
        <begin position="90"/>
        <end position="105"/>
    </location>
</feature>
<dbReference type="SUPFAM" id="SSF54791">
    <property type="entry name" value="Eukaryotic type KH-domain (KH-domain type I)"/>
    <property type="match status" value="2"/>
</dbReference>
<keyword evidence="1" id="KW-0677">Repeat</keyword>
<feature type="domain" description="K Homology" evidence="4">
    <location>
        <begin position="214"/>
        <end position="287"/>
    </location>
</feature>
<feature type="compositionally biased region" description="Low complexity" evidence="3">
    <location>
        <begin position="417"/>
        <end position="428"/>
    </location>
</feature>
<dbReference type="CDD" id="cd00105">
    <property type="entry name" value="KH-I"/>
    <property type="match status" value="2"/>
</dbReference>
<feature type="compositionally biased region" description="Polar residues" evidence="3">
    <location>
        <begin position="681"/>
        <end position="694"/>
    </location>
</feature>
<evidence type="ECO:0000313" key="5">
    <source>
        <dbReference type="EMBL" id="KCW54073.1"/>
    </source>
</evidence>
<dbReference type="eggNOG" id="KOG1676">
    <property type="taxonomic scope" value="Eukaryota"/>
</dbReference>
<sequence>MEPSQPLRTFSLSLSLFAGKKKRARSALIDLSSRRVPSPPSRRSMADEDVVAISPPSDHKRKLDDVDADQTLAPAEAPDADADAADADADGYAADGYAAAAGSDSPDVKRPRLDGDPEVSETANGNGYPHEKGDEPVEENGIVTTLDGSEVEEAQLQSNVSEGIVDNEKKSVENHGAGDLDDARGTSEEEVVPIVDVNEQDVPSQEQQASDDGHTLTHKIEVPNSKVGVLIGKNGDTIRYLQYNSGVKIQIVRDAEADMSSTTRPVELTGTKENISKAEKLIKDVIAEADAGGSPSLVAKGIASAHIPGSAEQIELKVPNEKVGILIGRGGDTIKSLQTRSGARIQLIPQHLPEGDDSKERVVRLTGDRRQIDVATQMIKEVIKQTPRHSSLSGGFSQQAHRSRGSGGPQWGPRAPYSSQQVQYDYQQRGPYQYQNPQYSSTPYGGYPSPRSGFGPGWEQRAPPRGGSYDFFGGHGGHPASMPPHSGSISGHFSGQSGPPQSLAGYNYGQPRGANYGHPGPYSQAGNPQQNYGHGYEETKYENAAVHPSYGGQNSGPVYSQTAAAAASQTGYAQQYGSSQPIQQYGSSVPSQQAYQYPAGGSVQQTYPTYASAPTTDGSQPGAVYPQQVQAAPAYGQTATTGAYGSYPEQPATANLGYGYQASQDAGYGGGAGATYAAAPGSQTQPGYGQQPTAQLGYDQSVAQSGGYGSVPVSAQASYPQYDSSQVYGAR</sequence>
<gene>
    <name evidence="5" type="ORF">EUGRSUZ_I00053</name>
</gene>
<dbReference type="PROSITE" id="PS50084">
    <property type="entry name" value="KH_TYPE_1"/>
    <property type="match status" value="2"/>
</dbReference>
<feature type="compositionally biased region" description="Polar residues" evidence="3">
    <location>
        <begin position="487"/>
        <end position="500"/>
    </location>
</feature>
<accession>A0A059AJQ9</accession>
<feature type="compositionally biased region" description="Polar residues" evidence="3">
    <location>
        <begin position="433"/>
        <end position="443"/>
    </location>
</feature>
<dbReference type="GO" id="GO:0003729">
    <property type="term" value="F:mRNA binding"/>
    <property type="evidence" value="ECO:0000318"/>
    <property type="project" value="GO_Central"/>
</dbReference>
<evidence type="ECO:0000256" key="1">
    <source>
        <dbReference type="ARBA" id="ARBA00022737"/>
    </source>
</evidence>
<dbReference type="AlphaFoldDB" id="A0A059AJQ9"/>
<feature type="compositionally biased region" description="Acidic residues" evidence="3">
    <location>
        <begin position="78"/>
        <end position="89"/>
    </location>
</feature>
<dbReference type="SMART" id="SM00322">
    <property type="entry name" value="KH"/>
    <property type="match status" value="2"/>
</dbReference>
<dbReference type="Gramene" id="KCW54073">
    <property type="protein sequence ID" value="KCW54073"/>
    <property type="gene ID" value="EUGRSUZ_I00053"/>
</dbReference>
<dbReference type="InterPro" id="IPR004087">
    <property type="entry name" value="KH_dom"/>
</dbReference>
<proteinExistence type="predicted"/>
<dbReference type="InterPro" id="IPR004088">
    <property type="entry name" value="KH_dom_type_1"/>
</dbReference>
<feature type="compositionally biased region" description="Polar residues" evidence="3">
    <location>
        <begin position="388"/>
        <end position="400"/>
    </location>
</feature>
<dbReference type="InterPro" id="IPR036612">
    <property type="entry name" value="KH_dom_type_1_sf"/>
</dbReference>
<dbReference type="Pfam" id="PF00013">
    <property type="entry name" value="KH_1"/>
    <property type="match status" value="2"/>
</dbReference>
<evidence type="ECO:0000256" key="2">
    <source>
        <dbReference type="PROSITE-ProRule" id="PRU00117"/>
    </source>
</evidence>
<dbReference type="STRING" id="71139.A0A059AJQ9"/>